<accession>A0ABZ1WI02</accession>
<protein>
    <recommendedName>
        <fullName evidence="3">beta-galactosidase</fullName>
        <ecNumber evidence="3">3.2.1.23</ecNumber>
    </recommendedName>
</protein>
<dbReference type="SMART" id="SM00776">
    <property type="entry name" value="NPCBM"/>
    <property type="match status" value="1"/>
</dbReference>
<dbReference type="Pfam" id="PF13364">
    <property type="entry name" value="BetaGal_ABD2"/>
    <property type="match status" value="2"/>
</dbReference>
<dbReference type="RefSeq" id="WP_329493616.1">
    <property type="nucleotide sequence ID" value="NZ_CP108460.1"/>
</dbReference>
<dbReference type="Pfam" id="PF10435">
    <property type="entry name" value="BetaGal_dom2"/>
    <property type="match status" value="1"/>
</dbReference>
<dbReference type="InterPro" id="IPR001944">
    <property type="entry name" value="Glycoside_Hdrlase_35"/>
</dbReference>
<keyword evidence="7 12" id="KW-0326">Glycosidase</keyword>
<keyword evidence="6" id="KW-0325">Glycoprotein</keyword>
<dbReference type="SUPFAM" id="SSF117100">
    <property type="entry name" value="Beta-galactosidase LacA, domain 3"/>
    <property type="match status" value="1"/>
</dbReference>
<evidence type="ECO:0000256" key="8">
    <source>
        <dbReference type="RuleBase" id="RU003679"/>
    </source>
</evidence>
<evidence type="ECO:0000259" key="11">
    <source>
        <dbReference type="SMART" id="SM01029"/>
    </source>
</evidence>
<dbReference type="InterPro" id="IPR038637">
    <property type="entry name" value="NPCBM_sf"/>
</dbReference>
<proteinExistence type="inferred from homology"/>
<name>A0ABZ1WI02_9ACTN</name>
<dbReference type="Proteomes" id="UP001432014">
    <property type="component" value="Chromosome"/>
</dbReference>
<evidence type="ECO:0000313" key="13">
    <source>
        <dbReference type="Proteomes" id="UP001432014"/>
    </source>
</evidence>
<dbReference type="SUPFAM" id="SSF51445">
    <property type="entry name" value="(Trans)glycosidases"/>
    <property type="match status" value="1"/>
</dbReference>
<dbReference type="EMBL" id="CP108482">
    <property type="protein sequence ID" value="WUS60299.1"/>
    <property type="molecule type" value="Genomic_DNA"/>
</dbReference>
<evidence type="ECO:0000256" key="5">
    <source>
        <dbReference type="ARBA" id="ARBA00022801"/>
    </source>
</evidence>
<dbReference type="SUPFAM" id="SSF51011">
    <property type="entry name" value="Glycosyl hydrolase domain"/>
    <property type="match status" value="1"/>
</dbReference>
<dbReference type="EC" id="3.2.1.23" evidence="3"/>
<dbReference type="InterPro" id="IPR013222">
    <property type="entry name" value="Glyco_hyd_98_carb-bd"/>
</dbReference>
<comment type="catalytic activity">
    <reaction evidence="1">
        <text>Hydrolysis of terminal non-reducing beta-D-galactose residues in beta-D-galactosides.</text>
        <dbReference type="EC" id="3.2.1.23"/>
    </reaction>
</comment>
<dbReference type="InterPro" id="IPR018954">
    <property type="entry name" value="Betagal_dom2"/>
</dbReference>
<dbReference type="Pfam" id="PF08305">
    <property type="entry name" value="NPCBM"/>
    <property type="match status" value="1"/>
</dbReference>
<dbReference type="SUPFAM" id="SSF49785">
    <property type="entry name" value="Galactose-binding domain-like"/>
    <property type="match status" value="3"/>
</dbReference>
<evidence type="ECO:0000256" key="3">
    <source>
        <dbReference type="ARBA" id="ARBA00012756"/>
    </source>
</evidence>
<feature type="chain" id="PRO_5045427826" description="beta-galactosidase" evidence="9">
    <location>
        <begin position="34"/>
        <end position="1388"/>
    </location>
</feature>
<feature type="domain" description="Glycosyl hydrolase family 98 putative carbohydrate-binding module" evidence="10">
    <location>
        <begin position="1243"/>
        <end position="1387"/>
    </location>
</feature>
<evidence type="ECO:0000256" key="7">
    <source>
        <dbReference type="ARBA" id="ARBA00023295"/>
    </source>
</evidence>
<dbReference type="InterPro" id="IPR025972">
    <property type="entry name" value="BetaGal_dom3"/>
</dbReference>
<feature type="signal peptide" evidence="9">
    <location>
        <begin position="1"/>
        <end position="33"/>
    </location>
</feature>
<dbReference type="Pfam" id="PF01301">
    <property type="entry name" value="Glyco_hydro_35"/>
    <property type="match status" value="1"/>
</dbReference>
<evidence type="ECO:0000256" key="2">
    <source>
        <dbReference type="ARBA" id="ARBA00009809"/>
    </source>
</evidence>
<dbReference type="InterPro" id="IPR017853">
    <property type="entry name" value="GH"/>
</dbReference>
<evidence type="ECO:0000256" key="1">
    <source>
        <dbReference type="ARBA" id="ARBA00001412"/>
    </source>
</evidence>
<reference evidence="12 13" key="1">
    <citation type="submission" date="2022-10" db="EMBL/GenBank/DDBJ databases">
        <title>The complete genomes of actinobacterial strains from the NBC collection.</title>
        <authorList>
            <person name="Joergensen T.S."/>
            <person name="Alvarez Arevalo M."/>
            <person name="Sterndorff E.B."/>
            <person name="Faurdal D."/>
            <person name="Vuksanovic O."/>
            <person name="Mourched A.-S."/>
            <person name="Charusanti P."/>
            <person name="Shaw S."/>
            <person name="Blin K."/>
            <person name="Weber T."/>
        </authorList>
    </citation>
    <scope>NUCLEOTIDE SEQUENCE [LARGE SCALE GENOMIC DNA]</scope>
    <source>
        <strain evidence="12 13">NBC_01247</strain>
    </source>
</reference>
<keyword evidence="13" id="KW-1185">Reference proteome</keyword>
<dbReference type="Gene3D" id="2.60.120.1060">
    <property type="entry name" value="NPCBM/NEW2 domain"/>
    <property type="match status" value="1"/>
</dbReference>
<dbReference type="PRINTS" id="PR00742">
    <property type="entry name" value="GLHYDRLASE35"/>
</dbReference>
<evidence type="ECO:0000256" key="9">
    <source>
        <dbReference type="SAM" id="SignalP"/>
    </source>
</evidence>
<dbReference type="SMART" id="SM01029">
    <property type="entry name" value="BetaGal_dom2"/>
    <property type="match status" value="1"/>
</dbReference>
<organism evidence="12 13">
    <name type="scientific">Kitasatospora herbaricolor</name>
    <dbReference type="NCBI Taxonomy" id="68217"/>
    <lineage>
        <taxon>Bacteria</taxon>
        <taxon>Bacillati</taxon>
        <taxon>Actinomycetota</taxon>
        <taxon>Actinomycetes</taxon>
        <taxon>Kitasatosporales</taxon>
        <taxon>Streptomycetaceae</taxon>
        <taxon>Kitasatospora</taxon>
    </lineage>
</organism>
<keyword evidence="5 12" id="KW-0378">Hydrolase</keyword>
<dbReference type="InterPro" id="IPR036833">
    <property type="entry name" value="BetaGal_dom3_sf"/>
</dbReference>
<dbReference type="InterPro" id="IPR031330">
    <property type="entry name" value="Gly_Hdrlase_35_cat"/>
</dbReference>
<dbReference type="InterPro" id="IPR008979">
    <property type="entry name" value="Galactose-bd-like_sf"/>
</dbReference>
<dbReference type="Gene3D" id="2.60.390.10">
    <property type="entry name" value="Beta-galactosidase, domain 3"/>
    <property type="match status" value="1"/>
</dbReference>
<comment type="similarity">
    <text evidence="2 8">Belongs to the glycosyl hydrolase 35 family.</text>
</comment>
<gene>
    <name evidence="12" type="ORF">OG469_35320</name>
</gene>
<evidence type="ECO:0000256" key="6">
    <source>
        <dbReference type="ARBA" id="ARBA00023180"/>
    </source>
</evidence>
<evidence type="ECO:0000256" key="4">
    <source>
        <dbReference type="ARBA" id="ARBA00022729"/>
    </source>
</evidence>
<dbReference type="Gene3D" id="3.20.20.80">
    <property type="entry name" value="Glycosidases"/>
    <property type="match status" value="1"/>
</dbReference>
<dbReference type="Gene3D" id="2.60.120.260">
    <property type="entry name" value="Galactose-binding domain-like"/>
    <property type="match status" value="3"/>
</dbReference>
<keyword evidence="4 9" id="KW-0732">Signal</keyword>
<dbReference type="Pfam" id="PF10633">
    <property type="entry name" value="NPCBM_assoc"/>
    <property type="match status" value="1"/>
</dbReference>
<evidence type="ECO:0000259" key="10">
    <source>
        <dbReference type="SMART" id="SM00776"/>
    </source>
</evidence>
<sequence>MRNEPPQRPAGRRFRSTLAAAVTLALTAGGAAAAVQPATAAGPAGPVTAVTAAPAAAGAISGTHTVTYDGYSMLIDGKRSYIWSGEFHYNRLPSPDLWRDTLQKMKAGGFNTASIYFDWAYHSPKPGVYDFSGIRDVDKLLDMAAQEGIYVIARPGPYINAEVDSGGFPAWVDTLPGSARSTDPAYLAAADEWLSKIDPILARHQLSNGTGSIIAYQIENEYYKNNDDARAYMAHLENAARAHGITVPLTGNHNQTFATGPGAVDIDAVDSYPQGFNCSNPTQWSNLPNIAGYSRNPGAPLFAAEFQGGSFDPWGGPGYDKCRQLTGADFANVFYKNNLAVGATMQNLYMAYGGTSWGWQADPSMVYTSYDYGAAITEPRQLTDKYQQIKLIGSFLQSAQSLTKTDQVANAAPSTQDMVETVRRNPDDGTQFHFLRQSDVNSNNTLNAHIAVDLTKGSYTFDDQDSRLAYSAGWTRVGAEQDYAKSDYRQTESWTNTAGASVSVSFTGKSVRWIASTAPNHGLADVYIDGTKVATVDGYSATVEPQQVQFSANNLTNAAHTLKIVATGQKNASASDAFVAVDAVDQPTGATRNYPSVPQQAGTSITLAGRESKTLVAGYQLGASRLQYSTSELMTSTTIGGRDLAVLYGGQGQSGETVLNFPTKPTVKVLSGTVPSTWDATTGDLRLNYQHSGLARVLVTGGQRPLLLLIGDTATAKTFWQAQSAAGPVLVRGSSLLRGATTAADGTLALIGDSASAGTVEVFASSFAKTTWNGRALTLQTTTSGSGTGQLKAPAAVSLPALTGWKKSAENPEAQPGFDDSTWTVADKLTSNSWTTPDTLPVLFTDDYGFHYGDVWYRAHFKGMPGTNAADLSAITGKAGLYSVWLNGTFLGSTGDRNHRFAFPAGSLKDGADNVLSVLLENSGHNEDWTANDSHKEARGLTGATLVGAPTTAVTWRIQGSLGAETPVDPARGPMNTGGLYGERSGWSLPGFPDTTWSPVTLPTTSTTPGVTWYRTSANLNLPAGQDTSVGLRITADPSRHYRALIFINGWQLGRYINDLGPQHSFPIPNGILNPNGGNSIALAVWNADGTTGGLGAVSLESYGTQLSPLTTGLVSAPQYQATTYPSASAKASLALAAPEHLAPAEQSTVTATLAVPAGVTSATAAAVTLQAPAGWTVTPGTAVAGATVAPGASVTASWQVTAPTGTLPQFSALTAAADFQQGGAQHLADTREVLPATAVQPPTADTAVSALPFYYSANGWGPVERNASNGESGAGDGRTLTLGGTTYASGLGTHASSVVGLQLDGHCTRLTATVGIDDEVDYGSVAFSVRADGRTLTTTAVRTHATGPVAVDVDITGAEVLELVAADGGDGTGKDHADWADAKLRCS</sequence>
<dbReference type="InterPro" id="IPR025300">
    <property type="entry name" value="BetaGal_jelly_roll_dom"/>
</dbReference>
<dbReference type="PANTHER" id="PTHR23421">
    <property type="entry name" value="BETA-GALACTOSIDASE RELATED"/>
    <property type="match status" value="1"/>
</dbReference>
<dbReference type="InterPro" id="IPR018905">
    <property type="entry name" value="A-galactase_NEW3"/>
</dbReference>
<evidence type="ECO:0000313" key="12">
    <source>
        <dbReference type="EMBL" id="WUS60299.1"/>
    </source>
</evidence>
<dbReference type="Pfam" id="PF13363">
    <property type="entry name" value="BetaGal_dom3"/>
    <property type="match status" value="1"/>
</dbReference>
<dbReference type="GO" id="GO:0004565">
    <property type="term" value="F:beta-galactosidase activity"/>
    <property type="evidence" value="ECO:0007669"/>
    <property type="project" value="UniProtKB-EC"/>
</dbReference>
<feature type="domain" description="Beta-galactosidase" evidence="11">
    <location>
        <begin position="548"/>
        <end position="719"/>
    </location>
</feature>